<reference evidence="2" key="1">
    <citation type="submission" date="2014-05" db="EMBL/GenBank/DDBJ databases">
        <authorList>
            <person name="Chronopoulou M."/>
        </authorList>
    </citation>
    <scope>NUCLEOTIDE SEQUENCE</scope>
    <source>
        <tissue evidence="2">Whole organism</tissue>
    </source>
</reference>
<sequence length="40" mass="4260">MKKSPYIYLLQTSAGGWPEGCSPAGGWPEGCSPPPPKKKK</sequence>
<evidence type="ECO:0000313" key="2">
    <source>
        <dbReference type="EMBL" id="CDW32154.1"/>
    </source>
</evidence>
<feature type="compositionally biased region" description="Pro residues" evidence="1">
    <location>
        <begin position="31"/>
        <end position="40"/>
    </location>
</feature>
<feature type="region of interest" description="Disordered" evidence="1">
    <location>
        <begin position="19"/>
        <end position="40"/>
    </location>
</feature>
<dbReference type="AlphaFoldDB" id="A0A0K2U1J8"/>
<evidence type="ECO:0000256" key="1">
    <source>
        <dbReference type="SAM" id="MobiDB-lite"/>
    </source>
</evidence>
<name>A0A0K2U1J8_LEPSM</name>
<proteinExistence type="predicted"/>
<protein>
    <submittedName>
        <fullName evidence="2">Uncharacterized protein</fullName>
    </submittedName>
</protein>
<dbReference type="EMBL" id="HACA01014793">
    <property type="protein sequence ID" value="CDW32154.1"/>
    <property type="molecule type" value="Transcribed_RNA"/>
</dbReference>
<accession>A0A0K2U1J8</accession>
<organism evidence="2">
    <name type="scientific">Lepeophtheirus salmonis</name>
    <name type="common">Salmon louse</name>
    <name type="synonym">Caligus salmonis</name>
    <dbReference type="NCBI Taxonomy" id="72036"/>
    <lineage>
        <taxon>Eukaryota</taxon>
        <taxon>Metazoa</taxon>
        <taxon>Ecdysozoa</taxon>
        <taxon>Arthropoda</taxon>
        <taxon>Crustacea</taxon>
        <taxon>Multicrustacea</taxon>
        <taxon>Hexanauplia</taxon>
        <taxon>Copepoda</taxon>
        <taxon>Siphonostomatoida</taxon>
        <taxon>Caligidae</taxon>
        <taxon>Lepeophtheirus</taxon>
    </lineage>
</organism>